<dbReference type="GO" id="GO:0008863">
    <property type="term" value="F:formate dehydrogenase (NAD+) activity"/>
    <property type="evidence" value="ECO:0007669"/>
    <property type="project" value="InterPro"/>
</dbReference>
<dbReference type="SUPFAM" id="SSF54292">
    <property type="entry name" value="2Fe-2S ferredoxin-like"/>
    <property type="match status" value="1"/>
</dbReference>
<dbReference type="GO" id="GO:0022904">
    <property type="term" value="P:respiratory electron transport chain"/>
    <property type="evidence" value="ECO:0007669"/>
    <property type="project" value="TreeGrafter"/>
</dbReference>
<dbReference type="Pfam" id="PF04879">
    <property type="entry name" value="Molybdop_Fe4S4"/>
    <property type="match status" value="1"/>
</dbReference>
<keyword evidence="13" id="KW-1185">Reference proteome</keyword>
<dbReference type="InterPro" id="IPR027467">
    <property type="entry name" value="MopterinOxRdtase_cofactor_BS"/>
</dbReference>
<evidence type="ECO:0000259" key="9">
    <source>
        <dbReference type="PROSITE" id="PS51085"/>
    </source>
</evidence>
<feature type="domain" description="4Fe-4S ferredoxin-type" evidence="10">
    <location>
        <begin position="186"/>
        <end position="215"/>
    </location>
</feature>
<dbReference type="InterPro" id="IPR019574">
    <property type="entry name" value="NADH_UbQ_OxRdtase_Gsu_4Fe4S-bd"/>
</dbReference>
<dbReference type="Pfam" id="PF13510">
    <property type="entry name" value="Fer2_4"/>
    <property type="match status" value="1"/>
</dbReference>
<protein>
    <submittedName>
        <fullName evidence="12">Formate dehydrogenase subunit alpha</fullName>
    </submittedName>
</protein>
<dbReference type="PROSITE" id="PS00551">
    <property type="entry name" value="MOLYBDOPTERIN_PROK_1"/>
    <property type="match status" value="1"/>
</dbReference>
<dbReference type="CDD" id="cd02790">
    <property type="entry name" value="MopB_CT_Formate-Dh_H"/>
    <property type="match status" value="1"/>
</dbReference>
<dbReference type="SUPFAM" id="SSF54862">
    <property type="entry name" value="4Fe-4S ferredoxins"/>
    <property type="match status" value="1"/>
</dbReference>
<dbReference type="InterPro" id="IPR054351">
    <property type="entry name" value="NADH_UbQ_OxRdtase_ferredoxin"/>
</dbReference>
<comment type="caution">
    <text evidence="12">The sequence shown here is derived from an EMBL/GenBank/DDBJ whole genome shotgun (WGS) entry which is preliminary data.</text>
</comment>
<feature type="domain" description="4Fe-4S ferredoxin-type" evidence="10">
    <location>
        <begin position="143"/>
        <end position="172"/>
    </location>
</feature>
<evidence type="ECO:0000259" key="10">
    <source>
        <dbReference type="PROSITE" id="PS51379"/>
    </source>
</evidence>
<dbReference type="Pfam" id="PF00384">
    <property type="entry name" value="Molybdopterin"/>
    <property type="match status" value="1"/>
</dbReference>
<dbReference type="CDD" id="cd02753">
    <property type="entry name" value="MopB_Formate-Dh-H"/>
    <property type="match status" value="1"/>
</dbReference>
<dbReference type="GO" id="GO:0051539">
    <property type="term" value="F:4 iron, 4 sulfur cluster binding"/>
    <property type="evidence" value="ECO:0007669"/>
    <property type="project" value="UniProtKB-KW"/>
</dbReference>
<dbReference type="GO" id="GO:0046872">
    <property type="term" value="F:metal ion binding"/>
    <property type="evidence" value="ECO:0007669"/>
    <property type="project" value="UniProtKB-KW"/>
</dbReference>
<keyword evidence="3" id="KW-0001">2Fe-2S</keyword>
<dbReference type="PIRSF" id="PIRSF036643">
    <property type="entry name" value="FDH_alpha"/>
    <property type="match status" value="1"/>
</dbReference>
<feature type="domain" description="2Fe-2S ferredoxin-type" evidence="9">
    <location>
        <begin position="2"/>
        <end position="80"/>
    </location>
</feature>
<dbReference type="Gene3D" id="3.40.50.740">
    <property type="match status" value="1"/>
</dbReference>
<evidence type="ECO:0000256" key="2">
    <source>
        <dbReference type="ARBA" id="ARBA00022485"/>
    </source>
</evidence>
<dbReference type="Gene3D" id="3.10.20.740">
    <property type="match status" value="1"/>
</dbReference>
<dbReference type="InterPro" id="IPR017900">
    <property type="entry name" value="4Fe4S_Fe_S_CS"/>
</dbReference>
<feature type="domain" description="4Fe-4S Mo/W bis-MGD-type" evidence="11">
    <location>
        <begin position="223"/>
        <end position="278"/>
    </location>
</feature>
<dbReference type="Pfam" id="PF22117">
    <property type="entry name" value="Fer4_Nqo3"/>
    <property type="match status" value="1"/>
</dbReference>
<evidence type="ECO:0000256" key="7">
    <source>
        <dbReference type="ARBA" id="ARBA00023004"/>
    </source>
</evidence>
<evidence type="ECO:0000256" key="1">
    <source>
        <dbReference type="ARBA" id="ARBA00007023"/>
    </source>
</evidence>
<keyword evidence="5" id="KW-0677">Repeat</keyword>
<dbReference type="NCBIfam" id="TIGR01591">
    <property type="entry name" value="Fdh-alpha"/>
    <property type="match status" value="1"/>
</dbReference>
<keyword evidence="4" id="KW-0479">Metal-binding</keyword>
<dbReference type="InterPro" id="IPR006963">
    <property type="entry name" value="Mopterin_OxRdtase_4Fe-4S_dom"/>
</dbReference>
<evidence type="ECO:0000256" key="4">
    <source>
        <dbReference type="ARBA" id="ARBA00022723"/>
    </source>
</evidence>
<dbReference type="PANTHER" id="PTHR43105">
    <property type="entry name" value="RESPIRATORY NITRATE REDUCTASE"/>
    <property type="match status" value="1"/>
</dbReference>
<dbReference type="PROSITE" id="PS00198">
    <property type="entry name" value="4FE4S_FER_1"/>
    <property type="match status" value="1"/>
</dbReference>
<dbReference type="Pfam" id="PF10588">
    <property type="entry name" value="NADH-G_4Fe-4S_3"/>
    <property type="match status" value="1"/>
</dbReference>
<comment type="similarity">
    <text evidence="1">In the C-terminal section; belongs to the prokaryotic molybdopterin-containing oxidoreductase family.</text>
</comment>
<dbReference type="FunFam" id="3.40.228.10:FF:000002">
    <property type="entry name" value="Formate dehydrogenase subunit alpha"/>
    <property type="match status" value="1"/>
</dbReference>
<dbReference type="GO" id="GO:0015942">
    <property type="term" value="P:formate metabolic process"/>
    <property type="evidence" value="ECO:0007669"/>
    <property type="project" value="InterPro"/>
</dbReference>
<evidence type="ECO:0000313" key="13">
    <source>
        <dbReference type="Proteomes" id="UP000271472"/>
    </source>
</evidence>
<evidence type="ECO:0000256" key="8">
    <source>
        <dbReference type="ARBA" id="ARBA00023014"/>
    </source>
</evidence>
<keyword evidence="6" id="KW-0560">Oxidoreductase</keyword>
<dbReference type="InterPro" id="IPR006657">
    <property type="entry name" value="MoPterin_dinucl-bd_dom"/>
</dbReference>
<dbReference type="InterPro" id="IPR006656">
    <property type="entry name" value="Mopterin_OxRdtase"/>
</dbReference>
<dbReference type="GeneID" id="98662596"/>
<dbReference type="InterPro" id="IPR006478">
    <property type="entry name" value="Formate_DH_asu"/>
</dbReference>
<keyword evidence="7" id="KW-0408">Iron</keyword>
<dbReference type="SMART" id="SM00926">
    <property type="entry name" value="Molybdop_Fe4S4"/>
    <property type="match status" value="1"/>
</dbReference>
<dbReference type="InterPro" id="IPR041925">
    <property type="entry name" value="CT_Formate-Dh_H"/>
</dbReference>
<dbReference type="PROSITE" id="PS51669">
    <property type="entry name" value="4FE4S_MOW_BIS_MGD"/>
    <property type="match status" value="1"/>
</dbReference>
<dbReference type="EMBL" id="QIBZ01000002">
    <property type="protein sequence ID" value="RNM36994.1"/>
    <property type="molecule type" value="Genomic_DNA"/>
</dbReference>
<dbReference type="SMART" id="SM00929">
    <property type="entry name" value="NADH-G_4Fe-4S_3"/>
    <property type="match status" value="1"/>
</dbReference>
<evidence type="ECO:0000256" key="3">
    <source>
        <dbReference type="ARBA" id="ARBA00022714"/>
    </source>
</evidence>
<dbReference type="SUPFAM" id="SSF53706">
    <property type="entry name" value="Formate dehydrogenase/DMSO reductase, domains 1-3"/>
    <property type="match status" value="1"/>
</dbReference>
<dbReference type="PANTHER" id="PTHR43105:SF14">
    <property type="entry name" value="FORMATE DEHYDROGENASE H"/>
    <property type="match status" value="1"/>
</dbReference>
<accession>A0A3N0IIZ2</accession>
<evidence type="ECO:0000256" key="5">
    <source>
        <dbReference type="ARBA" id="ARBA00022737"/>
    </source>
</evidence>
<dbReference type="FunFam" id="3.30.70.20:FF:000035">
    <property type="entry name" value="Iron hydrogenase 1"/>
    <property type="match status" value="1"/>
</dbReference>
<dbReference type="PROSITE" id="PS51085">
    <property type="entry name" value="2FE2S_FER_2"/>
    <property type="match status" value="1"/>
</dbReference>
<dbReference type="SUPFAM" id="SSF50692">
    <property type="entry name" value="ADC-like"/>
    <property type="match status" value="1"/>
</dbReference>
<dbReference type="Gene3D" id="2.40.40.20">
    <property type="match status" value="1"/>
</dbReference>
<evidence type="ECO:0000256" key="6">
    <source>
        <dbReference type="ARBA" id="ARBA00023002"/>
    </source>
</evidence>
<name>A0A3N0IIZ2_9ACTN</name>
<dbReference type="GO" id="GO:0003954">
    <property type="term" value="F:NADH dehydrogenase activity"/>
    <property type="evidence" value="ECO:0007669"/>
    <property type="project" value="TreeGrafter"/>
</dbReference>
<dbReference type="PROSITE" id="PS51379">
    <property type="entry name" value="4FE4S_FER_2"/>
    <property type="match status" value="2"/>
</dbReference>
<dbReference type="Gene3D" id="3.40.228.10">
    <property type="entry name" value="Dimethylsulfoxide Reductase, domain 2"/>
    <property type="match status" value="1"/>
</dbReference>
<evidence type="ECO:0000259" key="11">
    <source>
        <dbReference type="PROSITE" id="PS51669"/>
    </source>
</evidence>
<dbReference type="GO" id="GO:0043546">
    <property type="term" value="F:molybdopterin cofactor binding"/>
    <property type="evidence" value="ECO:0007669"/>
    <property type="project" value="InterPro"/>
</dbReference>
<dbReference type="AlphaFoldDB" id="A0A3N0IIZ2"/>
<dbReference type="CDD" id="cd00207">
    <property type="entry name" value="fer2"/>
    <property type="match status" value="1"/>
</dbReference>
<organism evidence="12 13">
    <name type="scientific">Slackia isoflavoniconvertens</name>
    <dbReference type="NCBI Taxonomy" id="572010"/>
    <lineage>
        <taxon>Bacteria</taxon>
        <taxon>Bacillati</taxon>
        <taxon>Actinomycetota</taxon>
        <taxon>Coriobacteriia</taxon>
        <taxon>Eggerthellales</taxon>
        <taxon>Eggerthellaceae</taxon>
        <taxon>Slackia</taxon>
    </lineage>
</organism>
<proteinExistence type="inferred from homology"/>
<evidence type="ECO:0000313" key="12">
    <source>
        <dbReference type="EMBL" id="RNM36994.1"/>
    </source>
</evidence>
<dbReference type="InterPro" id="IPR009010">
    <property type="entry name" value="Asp_de-COase-like_dom_sf"/>
</dbReference>
<dbReference type="OrthoDB" id="9759518at2"/>
<dbReference type="InterPro" id="IPR017896">
    <property type="entry name" value="4Fe4S_Fe-S-bd"/>
</dbReference>
<dbReference type="GO" id="GO:0016020">
    <property type="term" value="C:membrane"/>
    <property type="evidence" value="ECO:0007669"/>
    <property type="project" value="TreeGrafter"/>
</dbReference>
<dbReference type="Pfam" id="PF01568">
    <property type="entry name" value="Molydop_binding"/>
    <property type="match status" value="1"/>
</dbReference>
<sequence length="905" mass="97330">MSNVNLTIDGVSVEVPQGSTILDAARAANIHIPTLCFLKNVSDIASCRMCVVEVEGVQGLLPACSTFAEEGMQVTATSDALDATRRLTLDLILSSHGLNSTNFCFSCKKNGACELQDLGREFGMEELTFEAPAKNAPVLDSNPFLSFNPNLCIACQRCVGACNTAAGNHTLRTGKRGVRTTIQAPFGPNWKATQCESCGNCAQACPTGALTEKRRGNYREWEVSRVRTTCPHCGVGCQLDLIVKGDEIVDAQAVNGPSNAGLLCVKGRSGSFDFVNSPDRITSPLVKNRETGEFEPVSWDDALALVAERFGAIKAEHGGESIAAFACSRSTNEDIYMLQKMARCAFDTPNIDNCARVCHAPTVAGLVTTLGSGAMTNSIEDVCEQAQVILLVGSNPEEAHPVMGMRIRRAVERGAKLIVVDPRDIGLASKADIHLKLRPGTNVAFANGMAHAIIAQGLADKEFVENRTEGFEEFAAMVADYTPEKVAEICGIDADDLVQAATMYAKADRAPIIYCLGVTEHSTGTEGVMSMSNMAMVCGKLGKPGCGVNPLRGQNNVQGACDMGAGPADFTGYQKVANPDVLAKFETAWGVKMNRTPGLMATECFPAMIDGRIKALFLFGEDPVRTDPDTHHVIHALESLDFLVVEELFMTETAKYADVILPGRSYAEKEGTFTNTERRVQRVRKAVKGPDGPRLDTEVFAEIMRRMGYDQPSLSASQIMEEIASLTPSYAGISHARLDGAQVAGRGIQWPCPSEDHPGTAIMHVGQFSRGKGGYSLAQYRPSAELPNAEYPLMLMTGRVLAQYNACAMTGRTEGLNEIAGESFIELNSVDAEQLGVADGDRVRVSSRRGEIETTARVSSKTNPGQTWMPFHFQDGNSNWLTNAALDPTAKVPEYKVCAVKVEAI</sequence>
<dbReference type="Gene3D" id="3.30.70.20">
    <property type="match status" value="1"/>
</dbReference>
<dbReference type="InterPro" id="IPR036010">
    <property type="entry name" value="2Fe-2S_ferredoxin-like_sf"/>
</dbReference>
<dbReference type="Gene3D" id="2.20.25.90">
    <property type="entry name" value="ADC-like domains"/>
    <property type="match status" value="1"/>
</dbReference>
<dbReference type="InterPro" id="IPR050123">
    <property type="entry name" value="Prok_molybdopt-oxidoreductase"/>
</dbReference>
<dbReference type="RefSeq" id="WP_123218794.1">
    <property type="nucleotide sequence ID" value="NZ_JACHYQ010000001.1"/>
</dbReference>
<dbReference type="Proteomes" id="UP000271472">
    <property type="component" value="Unassembled WGS sequence"/>
</dbReference>
<keyword evidence="8" id="KW-0411">Iron-sulfur</keyword>
<gene>
    <name evidence="12" type="ORF">DMP05_01140</name>
</gene>
<reference evidence="13" key="1">
    <citation type="submission" date="2018-05" db="EMBL/GenBank/DDBJ databases">
        <title>Genome Sequencing of selected type strains of the family Eggerthellaceae.</title>
        <authorList>
            <person name="Danylec N."/>
            <person name="Stoll D.A."/>
            <person name="Doetsch A."/>
            <person name="Huch M."/>
        </authorList>
    </citation>
    <scope>NUCLEOTIDE SEQUENCE [LARGE SCALE GENOMIC DNA]</scope>
    <source>
        <strain evidence="13">DSM 22006</strain>
    </source>
</reference>
<keyword evidence="2" id="KW-0004">4Fe-4S</keyword>
<dbReference type="InterPro" id="IPR041924">
    <property type="entry name" value="Formate_Dh-H_N"/>
</dbReference>
<dbReference type="InterPro" id="IPR001041">
    <property type="entry name" value="2Fe-2S_ferredoxin-type"/>
</dbReference>
<dbReference type="GO" id="GO:0051537">
    <property type="term" value="F:2 iron, 2 sulfur cluster binding"/>
    <property type="evidence" value="ECO:0007669"/>
    <property type="project" value="UniProtKB-KW"/>
</dbReference>